<feature type="binding site" evidence="5">
    <location>
        <position position="339"/>
    </location>
    <ligand>
        <name>a divalent metal cation</name>
        <dbReference type="ChEBI" id="CHEBI:60240"/>
        <label>1</label>
    </ligand>
</feature>
<reference evidence="6 7" key="1">
    <citation type="journal article" date="2013" name="Int. J. Syst. Evol. Microbiol.">
        <title>Tumebacillus flagellatus sp. nov., an alpha-amylase/pullulanase-producing bacterium isolated from cassava wastewater.</title>
        <authorList>
            <person name="Wang Q."/>
            <person name="Xie N."/>
            <person name="Qin Y."/>
            <person name="Shen N."/>
            <person name="Zhu J."/>
            <person name="Mi H."/>
            <person name="Huang R."/>
        </authorList>
    </citation>
    <scope>NUCLEOTIDE SEQUENCE [LARGE SCALE GENOMIC DNA]</scope>
    <source>
        <strain evidence="6 7">GST4</strain>
    </source>
</reference>
<dbReference type="EMBL" id="JMIR01000008">
    <property type="protein sequence ID" value="KEO83829.1"/>
    <property type="molecule type" value="Genomic_DNA"/>
</dbReference>
<evidence type="ECO:0000256" key="1">
    <source>
        <dbReference type="ARBA" id="ARBA00006964"/>
    </source>
</evidence>
<dbReference type="FunFam" id="3.30.70.120:FF:000006">
    <property type="entry name" value="GTP cyclohydrolase 1 type 2 homolog"/>
    <property type="match status" value="1"/>
</dbReference>
<name>A0A074LRT0_9BACL</name>
<keyword evidence="3 4" id="KW-0479">Metal-binding</keyword>
<dbReference type="Proteomes" id="UP000027931">
    <property type="component" value="Unassembled WGS sequence"/>
</dbReference>
<dbReference type="PANTHER" id="PTHR13799:SF14">
    <property type="entry name" value="GTP CYCLOHYDROLASE 1 TYPE 2 HOMOLOG"/>
    <property type="match status" value="1"/>
</dbReference>
<dbReference type="SUPFAM" id="SSF102705">
    <property type="entry name" value="NIF3 (NGG1p interacting factor 3)-like"/>
    <property type="match status" value="1"/>
</dbReference>
<dbReference type="AlphaFoldDB" id="A0A074LRT0"/>
<dbReference type="GO" id="GO:0005737">
    <property type="term" value="C:cytoplasm"/>
    <property type="evidence" value="ECO:0007669"/>
    <property type="project" value="TreeGrafter"/>
</dbReference>
<dbReference type="InterPro" id="IPR036069">
    <property type="entry name" value="DUF34/NIF3_sf"/>
</dbReference>
<dbReference type="InterPro" id="IPR015867">
    <property type="entry name" value="N-reg_PII/ATP_PRibTrfase_C"/>
</dbReference>
<dbReference type="OrthoDB" id="9792792at2"/>
<feature type="binding site" evidence="5">
    <location>
        <position position="74"/>
    </location>
    <ligand>
        <name>a divalent metal cation</name>
        <dbReference type="ChEBI" id="CHEBI:60240"/>
        <label>1</label>
    </ligand>
</feature>
<dbReference type="GO" id="GO:0046872">
    <property type="term" value="F:metal ion binding"/>
    <property type="evidence" value="ECO:0007669"/>
    <property type="project" value="UniProtKB-UniRule"/>
</dbReference>
<dbReference type="InterPro" id="IPR002678">
    <property type="entry name" value="DUF34/NIF3"/>
</dbReference>
<dbReference type="eggNOG" id="COG0327">
    <property type="taxonomic scope" value="Bacteria"/>
</dbReference>
<dbReference type="Pfam" id="PF01784">
    <property type="entry name" value="DUF34_NIF3"/>
    <property type="match status" value="1"/>
</dbReference>
<dbReference type="RefSeq" id="WP_052036110.1">
    <property type="nucleotide sequence ID" value="NZ_JMIR01000008.1"/>
</dbReference>
<evidence type="ECO:0000256" key="3">
    <source>
        <dbReference type="ARBA" id="ARBA00022723"/>
    </source>
</evidence>
<gene>
    <name evidence="6" type="ORF">EL26_07890</name>
</gene>
<feature type="binding site" evidence="5">
    <location>
        <position position="342"/>
    </location>
    <ligand>
        <name>a divalent metal cation</name>
        <dbReference type="ChEBI" id="CHEBI:60240"/>
        <label>1</label>
    </ligand>
</feature>
<dbReference type="FunFam" id="3.40.1390.30:FF:000001">
    <property type="entry name" value="GTP cyclohydrolase 1 type 2"/>
    <property type="match status" value="1"/>
</dbReference>
<dbReference type="Gene3D" id="3.40.1390.30">
    <property type="entry name" value="NIF3 (NGG1p interacting factor 3)-like"/>
    <property type="match status" value="1"/>
</dbReference>
<dbReference type="STRING" id="1157490.EL26_07890"/>
<keyword evidence="7" id="KW-1185">Reference proteome</keyword>
<comment type="caution">
    <text evidence="6">The sequence shown here is derived from an EMBL/GenBank/DDBJ whole genome shotgun (WGS) entry which is preliminary data.</text>
</comment>
<dbReference type="PIRSF" id="PIRSF037489">
    <property type="entry name" value="UCP037489_NIF3_YqfO"/>
    <property type="match status" value="1"/>
</dbReference>
<dbReference type="Gene3D" id="3.30.70.120">
    <property type="match status" value="1"/>
</dbReference>
<dbReference type="PANTHER" id="PTHR13799">
    <property type="entry name" value="NGG1 INTERACTING FACTOR 3"/>
    <property type="match status" value="1"/>
</dbReference>
<evidence type="ECO:0000313" key="6">
    <source>
        <dbReference type="EMBL" id="KEO83829.1"/>
    </source>
</evidence>
<sequence length="379" mass="42057">MSNPDQQNFATVRQVTAALEEMAPLSLAESWDKVGLQVGDPSRPVRKVMLTLDSNDDGVIDEAIAKGVDLIIAHHAMIFRPVQTLRTDTPYGRRLQKLLANGLNVYVAHTNLDIAEGGVNDILASRLHLENTEVMTRVHNTRLKKLVVFVPETHHEAVRQAVGDAGAGWIGNYSHCTFNTPGTGTFIPQQGTNPYIGEQGQLERVNEIRLETVVPERIQDHVIAAMLQAHPYEEVAYDLYPLEIMGQELGVGRVGDLVEEMTLAQFAEFVKQQFEVPAVRVVGPLDRKIRRVAVWGGSGEEYFPDALKKGADAFVVSDIRYHYAQDAAAEGLCMVDPGHNTEKLILPSIGAYLEAKMRQYGFDTEILVSQTNTEPFRFI</sequence>
<feature type="binding site" evidence="5">
    <location>
        <position position="75"/>
    </location>
    <ligand>
        <name>a divalent metal cation</name>
        <dbReference type="ChEBI" id="CHEBI:60240"/>
        <label>1</label>
    </ligand>
</feature>
<proteinExistence type="inferred from homology"/>
<accession>A0A074LRT0</accession>
<evidence type="ECO:0000313" key="7">
    <source>
        <dbReference type="Proteomes" id="UP000027931"/>
    </source>
</evidence>
<evidence type="ECO:0000256" key="4">
    <source>
        <dbReference type="PIRNR" id="PIRNR037489"/>
    </source>
</evidence>
<evidence type="ECO:0000256" key="2">
    <source>
        <dbReference type="ARBA" id="ARBA00022112"/>
    </source>
</evidence>
<evidence type="ECO:0000256" key="5">
    <source>
        <dbReference type="PIRSR" id="PIRSR602678-1"/>
    </source>
</evidence>
<comment type="similarity">
    <text evidence="1 4">Belongs to the GTP cyclohydrolase I type 2/NIF3 family.</text>
</comment>
<dbReference type="InterPro" id="IPR017221">
    <property type="entry name" value="DUF34/NIF3_bac"/>
</dbReference>
<feature type="binding site" evidence="5">
    <location>
        <position position="113"/>
    </location>
    <ligand>
        <name>a divalent metal cation</name>
        <dbReference type="ChEBI" id="CHEBI:60240"/>
        <label>1</label>
    </ligand>
</feature>
<protein>
    <recommendedName>
        <fullName evidence="2 4">GTP cyclohydrolase 1 type 2 homolog</fullName>
    </recommendedName>
</protein>
<dbReference type="NCBIfam" id="TIGR00486">
    <property type="entry name" value="YbgI_SA1388"/>
    <property type="match status" value="1"/>
</dbReference>
<organism evidence="6 7">
    <name type="scientific">Tumebacillus flagellatus</name>
    <dbReference type="NCBI Taxonomy" id="1157490"/>
    <lineage>
        <taxon>Bacteria</taxon>
        <taxon>Bacillati</taxon>
        <taxon>Bacillota</taxon>
        <taxon>Bacilli</taxon>
        <taxon>Bacillales</taxon>
        <taxon>Alicyclobacillaceae</taxon>
        <taxon>Tumebacillus</taxon>
    </lineage>
</organism>